<evidence type="ECO:0000313" key="2">
    <source>
        <dbReference type="EMBL" id="CAF4282074.1"/>
    </source>
</evidence>
<dbReference type="Proteomes" id="UP000676336">
    <property type="component" value="Unassembled WGS sequence"/>
</dbReference>
<protein>
    <submittedName>
        <fullName evidence="1">Uncharacterized protein</fullName>
    </submittedName>
</protein>
<dbReference type="Proteomes" id="UP000681967">
    <property type="component" value="Unassembled WGS sequence"/>
</dbReference>
<dbReference type="EMBL" id="CAJOBI010007690">
    <property type="protein sequence ID" value="CAF4092368.1"/>
    <property type="molecule type" value="Genomic_DNA"/>
</dbReference>
<dbReference type="EMBL" id="CAJOBH010031989">
    <property type="protein sequence ID" value="CAF4282074.1"/>
    <property type="molecule type" value="Genomic_DNA"/>
</dbReference>
<name>A0A8S2QC87_9BILA</name>
<gene>
    <name evidence="2" type="ORF">BYL167_LOCUS26747</name>
    <name evidence="1" type="ORF">SMN809_LOCUS16908</name>
</gene>
<evidence type="ECO:0000313" key="1">
    <source>
        <dbReference type="EMBL" id="CAF4092368.1"/>
    </source>
</evidence>
<dbReference type="AlphaFoldDB" id="A0A8S2QC87"/>
<evidence type="ECO:0000313" key="3">
    <source>
        <dbReference type="Proteomes" id="UP000676336"/>
    </source>
</evidence>
<sequence length="175" mass="19683">MGRQPVARRIVARRTVARGQVLAGQLLARSFACSNICSLGHLLERTIEIFLSENSPNPTKSSCQLHTVLIALSDNGMYLPNPYQILHKLWHAESFDHYIELLVIDSKSYKTLKERNDLLPTYTKSIETQRAMPVEYLKFPKHQPRTCVIHLNNSDTPLGFETVNPLTCAGIQGGP</sequence>
<reference evidence="1" key="1">
    <citation type="submission" date="2021-02" db="EMBL/GenBank/DDBJ databases">
        <authorList>
            <person name="Nowell W R."/>
        </authorList>
    </citation>
    <scope>NUCLEOTIDE SEQUENCE</scope>
</reference>
<accession>A0A8S2QC87</accession>
<proteinExistence type="predicted"/>
<comment type="caution">
    <text evidence="1">The sequence shown here is derived from an EMBL/GenBank/DDBJ whole genome shotgun (WGS) entry which is preliminary data.</text>
</comment>
<organism evidence="1 3">
    <name type="scientific">Rotaria magnacalcarata</name>
    <dbReference type="NCBI Taxonomy" id="392030"/>
    <lineage>
        <taxon>Eukaryota</taxon>
        <taxon>Metazoa</taxon>
        <taxon>Spiralia</taxon>
        <taxon>Gnathifera</taxon>
        <taxon>Rotifera</taxon>
        <taxon>Eurotatoria</taxon>
        <taxon>Bdelloidea</taxon>
        <taxon>Philodinida</taxon>
        <taxon>Philodinidae</taxon>
        <taxon>Rotaria</taxon>
    </lineage>
</organism>